<dbReference type="Proteomes" id="UP000694845">
    <property type="component" value="Unplaced"/>
</dbReference>
<reference evidence="3" key="1">
    <citation type="submission" date="2025-08" db="UniProtKB">
        <authorList>
            <consortium name="RefSeq"/>
        </authorList>
    </citation>
    <scope>IDENTIFICATION</scope>
</reference>
<name>A0A8B8A329_ACAPL</name>
<evidence type="ECO:0000256" key="1">
    <source>
        <dbReference type="SAM" id="MobiDB-lite"/>
    </source>
</evidence>
<feature type="compositionally biased region" description="Polar residues" evidence="1">
    <location>
        <begin position="25"/>
        <end position="40"/>
    </location>
</feature>
<organism evidence="2 3">
    <name type="scientific">Acanthaster planci</name>
    <name type="common">Crown-of-thorns starfish</name>
    <dbReference type="NCBI Taxonomy" id="133434"/>
    <lineage>
        <taxon>Eukaryota</taxon>
        <taxon>Metazoa</taxon>
        <taxon>Echinodermata</taxon>
        <taxon>Eleutherozoa</taxon>
        <taxon>Asterozoa</taxon>
        <taxon>Asteroidea</taxon>
        <taxon>Valvatacea</taxon>
        <taxon>Valvatida</taxon>
        <taxon>Acanthasteridae</taxon>
        <taxon>Acanthaster</taxon>
    </lineage>
</organism>
<dbReference type="KEGG" id="aplc:110990593"/>
<feature type="non-terminal residue" evidence="3">
    <location>
        <position position="166"/>
    </location>
</feature>
<protein>
    <submittedName>
        <fullName evidence="3">Uncharacterized protein LOC110990593</fullName>
    </submittedName>
</protein>
<dbReference type="PANTHER" id="PTHR34153">
    <property type="entry name" value="SI:CH211-262H13.3-RELATED-RELATED"/>
    <property type="match status" value="1"/>
</dbReference>
<accession>A0A8B8A329</accession>
<feature type="region of interest" description="Disordered" evidence="1">
    <location>
        <begin position="1"/>
        <end position="40"/>
    </location>
</feature>
<dbReference type="PANTHER" id="PTHR34153:SF2">
    <property type="entry name" value="SI:CH211-262H13.3-RELATED"/>
    <property type="match status" value="1"/>
</dbReference>
<evidence type="ECO:0000313" key="2">
    <source>
        <dbReference type="Proteomes" id="UP000694845"/>
    </source>
</evidence>
<feature type="compositionally biased region" description="Low complexity" evidence="1">
    <location>
        <begin position="7"/>
        <end position="24"/>
    </location>
</feature>
<proteinExistence type="predicted"/>
<keyword evidence="2" id="KW-1185">Reference proteome</keyword>
<dbReference type="OrthoDB" id="5989442at2759"/>
<gene>
    <name evidence="3" type="primary">LOC110990593</name>
</gene>
<evidence type="ECO:0000313" key="3">
    <source>
        <dbReference type="RefSeq" id="XP_022111360.1"/>
    </source>
</evidence>
<dbReference type="OMA" id="FEITVLM"/>
<dbReference type="GeneID" id="110990593"/>
<dbReference type="AlphaFoldDB" id="A0A8B8A329"/>
<sequence length="166" mass="18599">MDAVTMSHSTAPASSVPSTSSNASCTKGENTSTPFRPTGKRSQNFEITVLMKLDTIIENQKEELSLLRRLVSSGDASASNYPYEEPLTEPMDTIDDMEQTKEKLQDSSFRKQMLRYLGAVGGTSCGDIVRHMMRKMGTFRLWSFYSLRGRKGKRSFKSHPLCMIVV</sequence>
<dbReference type="RefSeq" id="XP_022111360.1">
    <property type="nucleotide sequence ID" value="XM_022255668.1"/>
</dbReference>